<dbReference type="OrthoDB" id="8635520at2"/>
<dbReference type="RefSeq" id="WP_068469220.1">
    <property type="nucleotide sequence ID" value="NZ_BJNW01000002.1"/>
</dbReference>
<accession>A0A4Y4D3G3</accession>
<name>A0A4Y4D3G3_KOCVA</name>
<dbReference type="Gene3D" id="1.10.10.10">
    <property type="entry name" value="Winged helix-like DNA-binding domain superfamily/Winged helix DNA-binding domain"/>
    <property type="match status" value="1"/>
</dbReference>
<comment type="caution">
    <text evidence="2">The sequence shown here is derived from an EMBL/GenBank/DDBJ whole genome shotgun (WGS) entry which is preliminary data.</text>
</comment>
<evidence type="ECO:0000313" key="3">
    <source>
        <dbReference type="Proteomes" id="UP000315730"/>
    </source>
</evidence>
<dbReference type="PANTHER" id="PTHR33164">
    <property type="entry name" value="TRANSCRIPTIONAL REGULATOR, MARR FAMILY"/>
    <property type="match status" value="1"/>
</dbReference>
<protein>
    <recommendedName>
        <fullName evidence="1">HTH marR-type domain-containing protein</fullName>
    </recommendedName>
</protein>
<proteinExistence type="predicted"/>
<dbReference type="EMBL" id="BJNW01000002">
    <property type="protein sequence ID" value="GEC98093.1"/>
    <property type="molecule type" value="Genomic_DNA"/>
</dbReference>
<dbReference type="InterPro" id="IPR036388">
    <property type="entry name" value="WH-like_DNA-bd_sf"/>
</dbReference>
<sequence length="161" mass="18212">MDTPPSARNVRWLSETEQDVWRGFLQLSRGMERAVDRQLQRDSDLSSSEYEILVPLSEAPSEGLPSRELLRLLGWERSRLSHMLSRMERRGMISRSPSPTDARGLVVGITAHGREVIENAAPGHLVLVREAFMDLLDEEESSALLGIAEKVLPRLEEMGHR</sequence>
<dbReference type="Pfam" id="PF01047">
    <property type="entry name" value="MarR"/>
    <property type="match status" value="1"/>
</dbReference>
<dbReference type="GO" id="GO:0006950">
    <property type="term" value="P:response to stress"/>
    <property type="evidence" value="ECO:0007669"/>
    <property type="project" value="TreeGrafter"/>
</dbReference>
<reference evidence="2 3" key="1">
    <citation type="submission" date="2019-06" db="EMBL/GenBank/DDBJ databases">
        <title>Whole genome shotgun sequence of Kocuria varians NBRC 15358.</title>
        <authorList>
            <person name="Hosoyama A."/>
            <person name="Uohara A."/>
            <person name="Ohji S."/>
            <person name="Ichikawa N."/>
        </authorList>
    </citation>
    <scope>NUCLEOTIDE SEQUENCE [LARGE SCALE GENOMIC DNA]</scope>
    <source>
        <strain evidence="2 3">NBRC 15358</strain>
    </source>
</reference>
<dbReference type="SUPFAM" id="SSF46785">
    <property type="entry name" value="Winged helix' DNA-binding domain"/>
    <property type="match status" value="1"/>
</dbReference>
<dbReference type="InterPro" id="IPR000835">
    <property type="entry name" value="HTH_MarR-typ"/>
</dbReference>
<dbReference type="InterPro" id="IPR036390">
    <property type="entry name" value="WH_DNA-bd_sf"/>
</dbReference>
<dbReference type="PANTHER" id="PTHR33164:SF99">
    <property type="entry name" value="MARR FAMILY REGULATORY PROTEIN"/>
    <property type="match status" value="1"/>
</dbReference>
<dbReference type="STRING" id="1272.GCA_900014985_01439"/>
<gene>
    <name evidence="2" type="ORF">KVA01_02480</name>
</gene>
<dbReference type="InterPro" id="IPR039422">
    <property type="entry name" value="MarR/SlyA-like"/>
</dbReference>
<dbReference type="SMART" id="SM00347">
    <property type="entry name" value="HTH_MARR"/>
    <property type="match status" value="1"/>
</dbReference>
<dbReference type="GO" id="GO:0003700">
    <property type="term" value="F:DNA-binding transcription factor activity"/>
    <property type="evidence" value="ECO:0007669"/>
    <property type="project" value="InterPro"/>
</dbReference>
<evidence type="ECO:0000259" key="1">
    <source>
        <dbReference type="PROSITE" id="PS50995"/>
    </source>
</evidence>
<dbReference type="AlphaFoldDB" id="A0A4Y4D3G3"/>
<keyword evidence="3" id="KW-1185">Reference proteome</keyword>
<dbReference type="PROSITE" id="PS50995">
    <property type="entry name" value="HTH_MARR_2"/>
    <property type="match status" value="1"/>
</dbReference>
<dbReference type="PRINTS" id="PR00598">
    <property type="entry name" value="HTHMARR"/>
</dbReference>
<dbReference type="Proteomes" id="UP000315730">
    <property type="component" value="Unassembled WGS sequence"/>
</dbReference>
<evidence type="ECO:0000313" key="2">
    <source>
        <dbReference type="EMBL" id="GEC98093.1"/>
    </source>
</evidence>
<feature type="domain" description="HTH marR-type" evidence="1">
    <location>
        <begin position="17"/>
        <end position="153"/>
    </location>
</feature>
<organism evidence="2 3">
    <name type="scientific">Kocuria varians</name>
    <name type="common">Micrococcus varians</name>
    <dbReference type="NCBI Taxonomy" id="1272"/>
    <lineage>
        <taxon>Bacteria</taxon>
        <taxon>Bacillati</taxon>
        <taxon>Actinomycetota</taxon>
        <taxon>Actinomycetes</taxon>
        <taxon>Micrococcales</taxon>
        <taxon>Micrococcaceae</taxon>
        <taxon>Kocuria</taxon>
    </lineage>
</organism>